<evidence type="ECO:0000256" key="6">
    <source>
        <dbReference type="ARBA" id="ARBA00022989"/>
    </source>
</evidence>
<evidence type="ECO:0000256" key="3">
    <source>
        <dbReference type="ARBA" id="ARBA00022448"/>
    </source>
</evidence>
<name>A0ABX2F4Y6_9PSEU</name>
<dbReference type="InterPro" id="IPR037294">
    <property type="entry name" value="ABC_BtuC-like"/>
</dbReference>
<gene>
    <name evidence="9" type="ORF">GC106_36390</name>
</gene>
<evidence type="ECO:0000256" key="7">
    <source>
        <dbReference type="ARBA" id="ARBA00023136"/>
    </source>
</evidence>
<evidence type="ECO:0000256" key="8">
    <source>
        <dbReference type="SAM" id="Phobius"/>
    </source>
</evidence>
<reference evidence="9 10" key="1">
    <citation type="submission" date="2020-01" db="EMBL/GenBank/DDBJ databases">
        <title>Kibdelosporangium persica a novel Actinomycetes from a hot desert in Iran.</title>
        <authorList>
            <person name="Safaei N."/>
            <person name="Zaburannyi N."/>
            <person name="Mueller R."/>
            <person name="Wink J."/>
        </authorList>
    </citation>
    <scope>NUCLEOTIDE SEQUENCE [LARGE SCALE GENOMIC DNA]</scope>
    <source>
        <strain evidence="9 10">4NS15</strain>
    </source>
</reference>
<evidence type="ECO:0000313" key="10">
    <source>
        <dbReference type="Proteomes" id="UP000763557"/>
    </source>
</evidence>
<feature type="transmembrane region" description="Helical" evidence="8">
    <location>
        <begin position="339"/>
        <end position="357"/>
    </location>
</feature>
<dbReference type="PANTHER" id="PTHR30472">
    <property type="entry name" value="FERRIC ENTEROBACTIN TRANSPORT SYSTEM PERMEASE PROTEIN"/>
    <property type="match status" value="1"/>
</dbReference>
<feature type="transmembrane region" description="Helical" evidence="8">
    <location>
        <begin position="29"/>
        <end position="54"/>
    </location>
</feature>
<dbReference type="CDD" id="cd06550">
    <property type="entry name" value="TM_ABC_iron-siderophores_like"/>
    <property type="match status" value="1"/>
</dbReference>
<comment type="caution">
    <text evidence="9">The sequence shown here is derived from an EMBL/GenBank/DDBJ whole genome shotgun (WGS) entry which is preliminary data.</text>
</comment>
<keyword evidence="10" id="KW-1185">Reference proteome</keyword>
<dbReference type="InterPro" id="IPR000522">
    <property type="entry name" value="ABC_transptr_permease_BtuC"/>
</dbReference>
<dbReference type="PANTHER" id="PTHR30472:SF67">
    <property type="entry name" value="PERMEASE OF ABC TRANSPORTER-RELATED"/>
    <property type="match status" value="1"/>
</dbReference>
<keyword evidence="7 8" id="KW-0472">Membrane</keyword>
<evidence type="ECO:0000256" key="4">
    <source>
        <dbReference type="ARBA" id="ARBA00022475"/>
    </source>
</evidence>
<evidence type="ECO:0000256" key="5">
    <source>
        <dbReference type="ARBA" id="ARBA00022692"/>
    </source>
</evidence>
<feature type="transmembrane region" description="Helical" evidence="8">
    <location>
        <begin position="91"/>
        <end position="112"/>
    </location>
</feature>
<comment type="subcellular location">
    <subcellularLocation>
        <location evidence="1">Cell membrane</location>
        <topology evidence="1">Multi-pass membrane protein</topology>
    </subcellularLocation>
</comment>
<comment type="similarity">
    <text evidence="2">Belongs to the binding-protein-dependent transport system permease family. FecCD subfamily.</text>
</comment>
<feature type="transmembrane region" description="Helical" evidence="8">
    <location>
        <begin position="271"/>
        <end position="299"/>
    </location>
</feature>
<accession>A0ABX2F4Y6</accession>
<dbReference type="EMBL" id="JAAATY010000010">
    <property type="protein sequence ID" value="NRN66414.1"/>
    <property type="molecule type" value="Genomic_DNA"/>
</dbReference>
<evidence type="ECO:0000313" key="9">
    <source>
        <dbReference type="EMBL" id="NRN66414.1"/>
    </source>
</evidence>
<feature type="transmembrane region" description="Helical" evidence="8">
    <location>
        <begin position="119"/>
        <end position="140"/>
    </location>
</feature>
<proteinExistence type="inferred from homology"/>
<keyword evidence="3" id="KW-0813">Transport</keyword>
<feature type="transmembrane region" description="Helical" evidence="8">
    <location>
        <begin position="179"/>
        <end position="201"/>
    </location>
</feature>
<keyword evidence="4" id="KW-1003">Cell membrane</keyword>
<protein>
    <submittedName>
        <fullName evidence="9">Hemin transport system permease protein HmuU</fullName>
    </submittedName>
</protein>
<dbReference type="SUPFAM" id="SSF81345">
    <property type="entry name" value="ABC transporter involved in vitamin B12 uptake, BtuC"/>
    <property type="match status" value="1"/>
</dbReference>
<feature type="transmembrane region" description="Helical" evidence="8">
    <location>
        <begin position="146"/>
        <end position="167"/>
    </location>
</feature>
<dbReference type="Pfam" id="PF01032">
    <property type="entry name" value="FecCD"/>
    <property type="match status" value="1"/>
</dbReference>
<sequence>MDDGVLTDHAATDTRVDDLDHGRRSRRTLLWIAGLTGLLLVSIPVAVGLGPVAISPDVVARIVANHAFGWPEATWSRSDDSIVWLVRTPRVLLAAVVGAALAISGAALQALVRNVLAEPYLLGVTSGASTGAALTLLFGVGASYGASSLTGSAFVGAIAAMGVVFALARAGGRITSVRLLLAGVAVGYVLNAATSFLIFASDDPEGARAVLFWLLGSLSRASWSGVAVAGALMAAAFLVLLVWSRKLDALTLGDDTAHALGSPPARLRAQALLVVALCVGAAVAVSGGIGFVGLIVPHVARLCVGGVHRRLLPVSALIGASFLIWADVAARMTFVPRELPIGIVTAVVGAPFLLILVRRLRSTT</sequence>
<evidence type="ECO:0000256" key="1">
    <source>
        <dbReference type="ARBA" id="ARBA00004651"/>
    </source>
</evidence>
<dbReference type="Proteomes" id="UP000763557">
    <property type="component" value="Unassembled WGS sequence"/>
</dbReference>
<evidence type="ECO:0000256" key="2">
    <source>
        <dbReference type="ARBA" id="ARBA00007935"/>
    </source>
</evidence>
<keyword evidence="6 8" id="KW-1133">Transmembrane helix</keyword>
<feature type="transmembrane region" description="Helical" evidence="8">
    <location>
        <begin position="221"/>
        <end position="243"/>
    </location>
</feature>
<organism evidence="9 10">
    <name type="scientific">Kibdelosporangium persicum</name>
    <dbReference type="NCBI Taxonomy" id="2698649"/>
    <lineage>
        <taxon>Bacteria</taxon>
        <taxon>Bacillati</taxon>
        <taxon>Actinomycetota</taxon>
        <taxon>Actinomycetes</taxon>
        <taxon>Pseudonocardiales</taxon>
        <taxon>Pseudonocardiaceae</taxon>
        <taxon>Kibdelosporangium</taxon>
    </lineage>
</organism>
<keyword evidence="5 8" id="KW-0812">Transmembrane</keyword>
<dbReference type="Gene3D" id="1.10.3470.10">
    <property type="entry name" value="ABC transporter involved in vitamin B12 uptake, BtuC"/>
    <property type="match status" value="1"/>
</dbReference>
<dbReference type="RefSeq" id="WP_173132424.1">
    <property type="nucleotide sequence ID" value="NZ_CBCSGW010000003.1"/>
</dbReference>